<accession>A0A9W6MIK1</accession>
<reference evidence="1" key="1">
    <citation type="journal article" date="2014" name="Int. J. Syst. Evol. Microbiol.">
        <title>Complete genome sequence of Corynebacterium casei LMG S-19264T (=DSM 44701T), isolated from a smear-ripened cheese.</title>
        <authorList>
            <consortium name="US DOE Joint Genome Institute (JGI-PGF)"/>
            <person name="Walter F."/>
            <person name="Albersmeier A."/>
            <person name="Kalinowski J."/>
            <person name="Ruckert C."/>
        </authorList>
    </citation>
    <scope>NUCLEOTIDE SEQUENCE</scope>
    <source>
        <strain evidence="1">VKM Ac-2007</strain>
    </source>
</reference>
<dbReference type="AlphaFoldDB" id="A0A9W6MIK1"/>
<dbReference type="Proteomes" id="UP001143474">
    <property type="component" value="Unassembled WGS sequence"/>
</dbReference>
<dbReference type="RefSeq" id="WP_271223685.1">
    <property type="nucleotide sequence ID" value="NZ_BAAAVD010000004.1"/>
</dbReference>
<gene>
    <name evidence="1" type="ORF">GCM10017600_88890</name>
</gene>
<dbReference type="EMBL" id="BSEV01000055">
    <property type="protein sequence ID" value="GLK15476.1"/>
    <property type="molecule type" value="Genomic_DNA"/>
</dbReference>
<keyword evidence="2" id="KW-1185">Reference proteome</keyword>
<evidence type="ECO:0000313" key="2">
    <source>
        <dbReference type="Proteomes" id="UP001143474"/>
    </source>
</evidence>
<comment type="caution">
    <text evidence="1">The sequence shown here is derived from an EMBL/GenBank/DDBJ whole genome shotgun (WGS) entry which is preliminary data.</text>
</comment>
<protein>
    <submittedName>
        <fullName evidence="1">Uncharacterized protein</fullName>
    </submittedName>
</protein>
<proteinExistence type="predicted"/>
<evidence type="ECO:0000313" key="1">
    <source>
        <dbReference type="EMBL" id="GLK15476.1"/>
    </source>
</evidence>
<organism evidence="1 2">
    <name type="scientific">Streptosporangium carneum</name>
    <dbReference type="NCBI Taxonomy" id="47481"/>
    <lineage>
        <taxon>Bacteria</taxon>
        <taxon>Bacillati</taxon>
        <taxon>Actinomycetota</taxon>
        <taxon>Actinomycetes</taxon>
        <taxon>Streptosporangiales</taxon>
        <taxon>Streptosporangiaceae</taxon>
        <taxon>Streptosporangium</taxon>
    </lineage>
</organism>
<name>A0A9W6MIK1_9ACTN</name>
<sequence length="116" mass="12533">MQELMRADARHPAHGPALDWRGWVQRIERLATIVAAAAPAEGDFLARGERRRQTEVLAEVAMMLGEAETTPPAEVPANVTGYCEKEIWARAAASFGTPLMTSLHALGEGLRLSALA</sequence>
<reference evidence="1" key="2">
    <citation type="submission" date="2023-01" db="EMBL/GenBank/DDBJ databases">
        <authorList>
            <person name="Sun Q."/>
            <person name="Evtushenko L."/>
        </authorList>
    </citation>
    <scope>NUCLEOTIDE SEQUENCE</scope>
    <source>
        <strain evidence="1">VKM Ac-2007</strain>
    </source>
</reference>